<organism evidence="4 5">
    <name type="scientific">Vulgatibacter incomptus</name>
    <dbReference type="NCBI Taxonomy" id="1391653"/>
    <lineage>
        <taxon>Bacteria</taxon>
        <taxon>Pseudomonadati</taxon>
        <taxon>Myxococcota</taxon>
        <taxon>Myxococcia</taxon>
        <taxon>Myxococcales</taxon>
        <taxon>Cystobacterineae</taxon>
        <taxon>Vulgatibacteraceae</taxon>
        <taxon>Vulgatibacter</taxon>
    </lineage>
</organism>
<feature type="transmembrane region" description="Helical" evidence="2">
    <location>
        <begin position="129"/>
        <end position="147"/>
    </location>
</feature>
<evidence type="ECO:0000256" key="3">
    <source>
        <dbReference type="SAM" id="SignalP"/>
    </source>
</evidence>
<dbReference type="Proteomes" id="UP000055590">
    <property type="component" value="Chromosome"/>
</dbReference>
<evidence type="ECO:0000313" key="4">
    <source>
        <dbReference type="EMBL" id="AKU91788.1"/>
    </source>
</evidence>
<feature type="transmembrane region" description="Helical" evidence="2">
    <location>
        <begin position="572"/>
        <end position="591"/>
    </location>
</feature>
<keyword evidence="2" id="KW-0812">Transmembrane</keyword>
<name>A0A0K1PE26_9BACT</name>
<dbReference type="STRING" id="1391653.AKJ08_2175"/>
<evidence type="ECO:0000256" key="2">
    <source>
        <dbReference type="SAM" id="Phobius"/>
    </source>
</evidence>
<sequence length="615" mass="68859">MIRNLLQAMACSTVVFFAPQAPAEEPSSPAAQQAVLPNPALAPTSAVDETQPRAIPPASFEQRSEPASPTLARQLANVRKPPDPPSLFDYTEGKANVLKLTFAALLVALLVWSWNLADAGKGKKWRKERRFAIGLLGILGVFGWFNYGKFHGGNFVHVWEHYHYYIGAKYFPELRFARLYECSAIAEVEMGRRSLVEKRNMRDIAHTNLIGSTEDILAHPERCKEHFTEARWTAFKKDISFFIGRLGSRWADSQKDHGYNGTPWWNIGGSLLANLVGPASDTSMVVLALLDPLLLVAMFAGIWWAFGLEVFAVSATFFALNFPSRFYWNGGAFLRYDYLAWSVLGICFLKKKKPATGGALLAAGAAFRLFPIFFALGPAIQGGWRWFKDKAFPAEHKRIVVGALVATSLLVPASLVVARGGLEVYSEFAANTEKHAETPLTNHMGLRTVLSWRPWSNAKNLKDASQEDPFKTWKETRLDNYHQLKWLFLALNLIFLWGVWRTSRDEPAWVAAALCGVVMIPAATELTCYYYAFMIPGAFLMEKRREMGLWLILLAIGTHAITRMPIWDDDKYVWMGLASVAYGLLLIWTFLQPLPAGEQAPGKLQPALQPARRKA</sequence>
<dbReference type="EMBL" id="CP012332">
    <property type="protein sequence ID" value="AKU91788.1"/>
    <property type="molecule type" value="Genomic_DNA"/>
</dbReference>
<feature type="chain" id="PRO_5005465658" description="Glycosyltransferase RgtA/B/C/D-like domain-containing protein" evidence="3">
    <location>
        <begin position="24"/>
        <end position="615"/>
    </location>
</feature>
<feature type="transmembrane region" description="Helical" evidence="2">
    <location>
        <begin position="97"/>
        <end position="117"/>
    </location>
</feature>
<feature type="transmembrane region" description="Helical" evidence="2">
    <location>
        <begin position="326"/>
        <end position="348"/>
    </location>
</feature>
<evidence type="ECO:0008006" key="6">
    <source>
        <dbReference type="Google" id="ProtNLM"/>
    </source>
</evidence>
<evidence type="ECO:0000313" key="5">
    <source>
        <dbReference type="Proteomes" id="UP000055590"/>
    </source>
</evidence>
<reference evidence="4 5" key="1">
    <citation type="submission" date="2015-08" db="EMBL/GenBank/DDBJ databases">
        <authorList>
            <person name="Babu N.S."/>
            <person name="Beckwith C.J."/>
            <person name="Beseler K.G."/>
            <person name="Brison A."/>
            <person name="Carone J.V."/>
            <person name="Caskin T.P."/>
            <person name="Diamond M."/>
            <person name="Durham M.E."/>
            <person name="Foxe J.M."/>
            <person name="Go M."/>
            <person name="Henderson B.A."/>
            <person name="Jones I.B."/>
            <person name="McGettigan J.A."/>
            <person name="Micheletti S.J."/>
            <person name="Nasrallah M.E."/>
            <person name="Ortiz D."/>
            <person name="Piller C.R."/>
            <person name="Privatt S.R."/>
            <person name="Schneider S.L."/>
            <person name="Sharp S."/>
            <person name="Smith T.C."/>
            <person name="Stanton J.D."/>
            <person name="Ullery H.E."/>
            <person name="Wilson R.J."/>
            <person name="Serrano M.G."/>
            <person name="Buck G."/>
            <person name="Lee V."/>
            <person name="Wang Y."/>
            <person name="Carvalho R."/>
            <person name="Voegtly L."/>
            <person name="Shi R."/>
            <person name="Duckworth R."/>
            <person name="Johnson A."/>
            <person name="Loviza R."/>
            <person name="Walstead R."/>
            <person name="Shah Z."/>
            <person name="Kiflezghi M."/>
            <person name="Wade K."/>
            <person name="Ball S.L."/>
            <person name="Bradley K.W."/>
            <person name="Asai D.J."/>
            <person name="Bowman C.A."/>
            <person name="Russell D.A."/>
            <person name="Pope W.H."/>
            <person name="Jacobs-Sera D."/>
            <person name="Hendrix R.W."/>
            <person name="Hatfull G.F."/>
        </authorList>
    </citation>
    <scope>NUCLEOTIDE SEQUENCE [LARGE SCALE GENOMIC DNA]</scope>
    <source>
        <strain evidence="4 5">DSM 27710</strain>
    </source>
</reference>
<gene>
    <name evidence="4" type="ORF">AKJ08_2175</name>
</gene>
<protein>
    <recommendedName>
        <fullName evidence="6">Glycosyltransferase RgtA/B/C/D-like domain-containing protein</fullName>
    </recommendedName>
</protein>
<dbReference type="KEGG" id="vin:AKJ08_2175"/>
<keyword evidence="5" id="KW-1185">Reference proteome</keyword>
<dbReference type="OrthoDB" id="5479696at2"/>
<feature type="transmembrane region" description="Helical" evidence="2">
    <location>
        <begin position="399"/>
        <end position="418"/>
    </location>
</feature>
<keyword evidence="3" id="KW-0732">Signal</keyword>
<proteinExistence type="predicted"/>
<feature type="region of interest" description="Disordered" evidence="1">
    <location>
        <begin position="27"/>
        <end position="68"/>
    </location>
</feature>
<feature type="transmembrane region" description="Helical" evidence="2">
    <location>
        <begin position="360"/>
        <end position="379"/>
    </location>
</feature>
<feature type="transmembrane region" description="Helical" evidence="2">
    <location>
        <begin position="547"/>
        <end position="566"/>
    </location>
</feature>
<accession>A0A0K1PE26</accession>
<keyword evidence="2" id="KW-0472">Membrane</keyword>
<feature type="transmembrane region" description="Helical" evidence="2">
    <location>
        <begin position="508"/>
        <end position="535"/>
    </location>
</feature>
<dbReference type="RefSeq" id="WP_050726053.1">
    <property type="nucleotide sequence ID" value="NZ_CP012332.1"/>
</dbReference>
<evidence type="ECO:0000256" key="1">
    <source>
        <dbReference type="SAM" id="MobiDB-lite"/>
    </source>
</evidence>
<feature type="signal peptide" evidence="3">
    <location>
        <begin position="1"/>
        <end position="23"/>
    </location>
</feature>
<keyword evidence="2" id="KW-1133">Transmembrane helix</keyword>
<feature type="transmembrane region" description="Helical" evidence="2">
    <location>
        <begin position="484"/>
        <end position="502"/>
    </location>
</feature>
<dbReference type="AlphaFoldDB" id="A0A0K1PE26"/>